<evidence type="ECO:0000256" key="1">
    <source>
        <dbReference type="ARBA" id="ARBA00023125"/>
    </source>
</evidence>
<dbReference type="Proteomes" id="UP000606499">
    <property type="component" value="Unassembled WGS sequence"/>
</dbReference>
<sequence length="102" mass="11880">MNTNLSVKLRELRLTNGYKQKEVARYIGVNESAISAYETNLRKPTYENLIKLAEFYGVTIDFLLGVEKYPKDIINNLTGWRRSFINNVAELLLYHVSEIDHK</sequence>
<comment type="caution">
    <text evidence="3">The sequence shown here is derived from an EMBL/GenBank/DDBJ whole genome shotgun (WGS) entry which is preliminary data.</text>
</comment>
<dbReference type="InterPro" id="IPR010982">
    <property type="entry name" value="Lambda_DNA-bd_dom_sf"/>
</dbReference>
<dbReference type="Pfam" id="PF01381">
    <property type="entry name" value="HTH_3"/>
    <property type="match status" value="1"/>
</dbReference>
<dbReference type="EMBL" id="JACOPL010000025">
    <property type="protein sequence ID" value="MBC5726718.1"/>
    <property type="molecule type" value="Genomic_DNA"/>
</dbReference>
<reference evidence="3" key="1">
    <citation type="submission" date="2020-08" db="EMBL/GenBank/DDBJ databases">
        <title>Genome public.</title>
        <authorList>
            <person name="Liu C."/>
            <person name="Sun Q."/>
        </authorList>
    </citation>
    <scope>NUCLEOTIDE SEQUENCE</scope>
    <source>
        <strain evidence="3">NSJ-28</strain>
    </source>
</reference>
<dbReference type="CDD" id="cd00093">
    <property type="entry name" value="HTH_XRE"/>
    <property type="match status" value="1"/>
</dbReference>
<dbReference type="RefSeq" id="WP_082397401.1">
    <property type="nucleotide sequence ID" value="NZ_JACOPL010000025.1"/>
</dbReference>
<dbReference type="Gene3D" id="1.10.260.40">
    <property type="entry name" value="lambda repressor-like DNA-binding domains"/>
    <property type="match status" value="1"/>
</dbReference>
<keyword evidence="1" id="KW-0238">DNA-binding</keyword>
<dbReference type="PANTHER" id="PTHR46558">
    <property type="entry name" value="TRACRIPTIONAL REGULATORY PROTEIN-RELATED-RELATED"/>
    <property type="match status" value="1"/>
</dbReference>
<dbReference type="InterPro" id="IPR001387">
    <property type="entry name" value="Cro/C1-type_HTH"/>
</dbReference>
<organism evidence="3 4">
    <name type="scientific">Agathobaculum faecis</name>
    <dbReference type="NCBI Taxonomy" id="2763013"/>
    <lineage>
        <taxon>Bacteria</taxon>
        <taxon>Bacillati</taxon>
        <taxon>Bacillota</taxon>
        <taxon>Clostridia</taxon>
        <taxon>Eubacteriales</taxon>
        <taxon>Butyricicoccaceae</taxon>
        <taxon>Agathobaculum</taxon>
    </lineage>
</organism>
<gene>
    <name evidence="3" type="ORF">H8S45_14805</name>
</gene>
<dbReference type="PANTHER" id="PTHR46558:SF13">
    <property type="entry name" value="HTH-TYPE TRANSCRIPTIONAL REGULATOR IMMR"/>
    <property type="match status" value="1"/>
</dbReference>
<dbReference type="SUPFAM" id="SSF47413">
    <property type="entry name" value="lambda repressor-like DNA-binding domains"/>
    <property type="match status" value="1"/>
</dbReference>
<evidence type="ECO:0000313" key="3">
    <source>
        <dbReference type="EMBL" id="MBC5726718.1"/>
    </source>
</evidence>
<dbReference type="GO" id="GO:0003677">
    <property type="term" value="F:DNA binding"/>
    <property type="evidence" value="ECO:0007669"/>
    <property type="project" value="UniProtKB-KW"/>
</dbReference>
<accession>A0A923RX53</accession>
<dbReference type="PROSITE" id="PS50943">
    <property type="entry name" value="HTH_CROC1"/>
    <property type="match status" value="1"/>
</dbReference>
<proteinExistence type="predicted"/>
<dbReference type="AlphaFoldDB" id="A0A923RX53"/>
<keyword evidence="4" id="KW-1185">Reference proteome</keyword>
<feature type="domain" description="HTH cro/C1-type" evidence="2">
    <location>
        <begin position="9"/>
        <end position="63"/>
    </location>
</feature>
<evidence type="ECO:0000259" key="2">
    <source>
        <dbReference type="PROSITE" id="PS50943"/>
    </source>
</evidence>
<evidence type="ECO:0000313" key="4">
    <source>
        <dbReference type="Proteomes" id="UP000606499"/>
    </source>
</evidence>
<protein>
    <submittedName>
        <fullName evidence="3">Helix-turn-helix transcriptional regulator</fullName>
    </submittedName>
</protein>
<name>A0A923RX53_9FIRM</name>
<dbReference type="SMART" id="SM00530">
    <property type="entry name" value="HTH_XRE"/>
    <property type="match status" value="1"/>
</dbReference>